<feature type="region of interest" description="Disordered" evidence="1">
    <location>
        <begin position="106"/>
        <end position="150"/>
    </location>
</feature>
<protein>
    <submittedName>
        <fullName evidence="3">Uncharacterized protein</fullName>
    </submittedName>
</protein>
<name>A0A239HYG4_9PSED</name>
<evidence type="ECO:0000313" key="4">
    <source>
        <dbReference type="Proteomes" id="UP000242915"/>
    </source>
</evidence>
<organism evidence="3 4">
    <name type="scientific">Pseudomonas segetis</name>
    <dbReference type="NCBI Taxonomy" id="298908"/>
    <lineage>
        <taxon>Bacteria</taxon>
        <taxon>Pseudomonadati</taxon>
        <taxon>Pseudomonadota</taxon>
        <taxon>Gammaproteobacteria</taxon>
        <taxon>Pseudomonadales</taxon>
        <taxon>Pseudomonadaceae</taxon>
        <taxon>Pseudomonas</taxon>
    </lineage>
</organism>
<dbReference type="Proteomes" id="UP000242915">
    <property type="component" value="Unassembled WGS sequence"/>
</dbReference>
<evidence type="ECO:0000256" key="2">
    <source>
        <dbReference type="SAM" id="Phobius"/>
    </source>
</evidence>
<proteinExistence type="predicted"/>
<feature type="region of interest" description="Disordered" evidence="1">
    <location>
        <begin position="1"/>
        <end position="20"/>
    </location>
</feature>
<dbReference type="RefSeq" id="WP_010488812.1">
    <property type="nucleotide sequence ID" value="NZ_FZOG01000005.1"/>
</dbReference>
<evidence type="ECO:0000313" key="3">
    <source>
        <dbReference type="EMBL" id="SNS86281.1"/>
    </source>
</evidence>
<keyword evidence="2" id="KW-0812">Transmembrane</keyword>
<keyword evidence="2" id="KW-0472">Membrane</keyword>
<accession>A0A239HYG4</accession>
<dbReference type="EMBL" id="FZOG01000005">
    <property type="protein sequence ID" value="SNS86281.1"/>
    <property type="molecule type" value="Genomic_DNA"/>
</dbReference>
<dbReference type="AlphaFoldDB" id="A0A239HYG4"/>
<gene>
    <name evidence="3" type="ORF">SAMN05216255_3649</name>
</gene>
<feature type="transmembrane region" description="Helical" evidence="2">
    <location>
        <begin position="56"/>
        <end position="77"/>
    </location>
</feature>
<keyword evidence="4" id="KW-1185">Reference proteome</keyword>
<sequence>MNNDEQLVEHYRQNQRQEPPAALDASILAAANAQARKTGSQSVWMRLYNWASHKRWSVAFGSLAVVGLAVGLVFNGYQSSSSIYDNPQPAAAPAMQGYAAPALKRERMAAPQSAPRMQHDESADAISAESAMPSAPVVETHEANKSQAKMAPGALADTDDLEAQLQQIIQLRNDGQTQQAEALGKALQEQYPTIDIEQRLQELRAQDK</sequence>
<reference evidence="4" key="1">
    <citation type="submission" date="2017-06" db="EMBL/GenBank/DDBJ databases">
        <authorList>
            <person name="Varghese N."/>
            <person name="Submissions S."/>
        </authorList>
    </citation>
    <scope>NUCLEOTIDE SEQUENCE [LARGE SCALE GENOMIC DNA]</scope>
    <source>
        <strain evidence="4">CIP 108523</strain>
    </source>
</reference>
<evidence type="ECO:0000256" key="1">
    <source>
        <dbReference type="SAM" id="MobiDB-lite"/>
    </source>
</evidence>
<keyword evidence="2" id="KW-1133">Transmembrane helix</keyword>